<comment type="cofactor">
    <cofactor evidence="1">
        <name>FAD</name>
        <dbReference type="ChEBI" id="CHEBI:57692"/>
    </cofactor>
</comment>
<gene>
    <name evidence="6" type="ORF">SUNI508_02949</name>
</gene>
<dbReference type="Gene3D" id="3.50.50.60">
    <property type="entry name" value="FAD/NAD(P)-binding domain"/>
    <property type="match status" value="1"/>
</dbReference>
<accession>A0ABR2VF93</accession>
<evidence type="ECO:0000256" key="4">
    <source>
        <dbReference type="ARBA" id="ARBA00023002"/>
    </source>
</evidence>
<name>A0ABR2VF93_9PEZI</name>
<dbReference type="InterPro" id="IPR036188">
    <property type="entry name" value="FAD/NAD-bd_sf"/>
</dbReference>
<protein>
    <submittedName>
        <fullName evidence="6">FAD binding domain-containing protein</fullName>
    </submittedName>
</protein>
<dbReference type="PANTHER" id="PTHR43400:SF7">
    <property type="entry name" value="FAD-DEPENDENT OXIDOREDUCTASE 2 FAD BINDING DOMAIN-CONTAINING PROTEIN"/>
    <property type="match status" value="1"/>
</dbReference>
<feature type="domain" description="FAD-dependent oxidoreductase 2 FAD-binding" evidence="5">
    <location>
        <begin position="17"/>
        <end position="508"/>
    </location>
</feature>
<dbReference type="SUPFAM" id="SSF51905">
    <property type="entry name" value="FAD/NAD(P)-binding domain"/>
    <property type="match status" value="1"/>
</dbReference>
<keyword evidence="7" id="KW-1185">Reference proteome</keyword>
<proteinExistence type="predicted"/>
<comment type="caution">
    <text evidence="6">The sequence shown here is derived from an EMBL/GenBank/DDBJ whole genome shotgun (WGS) entry which is preliminary data.</text>
</comment>
<dbReference type="InterPro" id="IPR027477">
    <property type="entry name" value="Succ_DH/fumarate_Rdtase_cat_sf"/>
</dbReference>
<reference evidence="6 7" key="1">
    <citation type="journal article" date="2024" name="J. Plant Pathol.">
        <title>Sequence and assembly of the genome of Seiridium unicorne, isolate CBS 538.82, causal agent of cypress canker disease.</title>
        <authorList>
            <person name="Scali E."/>
            <person name="Rocca G.D."/>
            <person name="Danti R."/>
            <person name="Garbelotto M."/>
            <person name="Barberini S."/>
            <person name="Baroncelli R."/>
            <person name="Emiliani G."/>
        </authorList>
    </citation>
    <scope>NUCLEOTIDE SEQUENCE [LARGE SCALE GENOMIC DNA]</scope>
    <source>
        <strain evidence="6 7">BM-138-508</strain>
    </source>
</reference>
<evidence type="ECO:0000259" key="5">
    <source>
        <dbReference type="Pfam" id="PF00890"/>
    </source>
</evidence>
<evidence type="ECO:0000256" key="2">
    <source>
        <dbReference type="ARBA" id="ARBA00022630"/>
    </source>
</evidence>
<dbReference type="Proteomes" id="UP001408356">
    <property type="component" value="Unassembled WGS sequence"/>
</dbReference>
<sequence length="545" mass="58927">MPAQLQRPGSQGHKFEVIVVGAGNAGYSAAISAAESLGPNSGHRVLLIDKCPEEWAGGNSYFTAGAMRIVHDGLKDVLPIINNVDANLARQIDLDPYTREDFLHDMHRVTDGRFDKALGETLVDESNATIKWLAGHGVRFQLSFNRQAYKVNGRHKFWGGMCLKTDDGGKGLVQDHQAACKRLGVVVWHSIAAKKINLDPQTGTFSSLVAELATGDEAEIQAAAIVLAAGGFEANPRMRAQYLGHGWDLAHVRGTPYNTGEVLEIAMRDIAAKQAGHWSGCHATAWDANSPQNTGDRIISNEFTKSGYPLGITLNTKGERFFDEGSDLRNYTYAKFGKAILGQPGGTAFQIWDSEGIPWLRSEEYRDEIVEKIHGATIEELAANCAKAGLENPGRFVEEVKEYNEAVKLFQLENNGKKWDPAVKDGISTQSSKKKLNIPKSNWALPLTKGPYMAVRVRCGVTFTFGGLAVDPKTSGVISNLTGKTVPGVFCCGEMVGGLFYQNYPGGSGLTSGAVFGRKAGKSAAEIVHGRSGTTRNEETISARL</sequence>
<dbReference type="InterPro" id="IPR050315">
    <property type="entry name" value="FAD-oxidoreductase_2"/>
</dbReference>
<organism evidence="6 7">
    <name type="scientific">Seiridium unicorne</name>
    <dbReference type="NCBI Taxonomy" id="138068"/>
    <lineage>
        <taxon>Eukaryota</taxon>
        <taxon>Fungi</taxon>
        <taxon>Dikarya</taxon>
        <taxon>Ascomycota</taxon>
        <taxon>Pezizomycotina</taxon>
        <taxon>Sordariomycetes</taxon>
        <taxon>Xylariomycetidae</taxon>
        <taxon>Amphisphaeriales</taxon>
        <taxon>Sporocadaceae</taxon>
        <taxon>Seiridium</taxon>
    </lineage>
</organism>
<evidence type="ECO:0000313" key="6">
    <source>
        <dbReference type="EMBL" id="KAK9425588.1"/>
    </source>
</evidence>
<evidence type="ECO:0000256" key="1">
    <source>
        <dbReference type="ARBA" id="ARBA00001974"/>
    </source>
</evidence>
<dbReference type="SUPFAM" id="SSF56425">
    <property type="entry name" value="Succinate dehydrogenase/fumarate reductase flavoprotein, catalytic domain"/>
    <property type="match status" value="1"/>
</dbReference>
<keyword evidence="2" id="KW-0285">Flavoprotein</keyword>
<keyword evidence="3" id="KW-0274">FAD</keyword>
<dbReference type="NCBIfam" id="NF006130">
    <property type="entry name" value="PRK08274.1"/>
    <property type="match status" value="1"/>
</dbReference>
<dbReference type="InterPro" id="IPR003953">
    <property type="entry name" value="FAD-dep_OxRdtase_2_FAD-bd"/>
</dbReference>
<dbReference type="EMBL" id="JARVKF010000013">
    <property type="protein sequence ID" value="KAK9425588.1"/>
    <property type="molecule type" value="Genomic_DNA"/>
</dbReference>
<dbReference type="Gene3D" id="3.90.700.10">
    <property type="entry name" value="Succinate dehydrogenase/fumarate reductase flavoprotein, catalytic domain"/>
    <property type="match status" value="1"/>
</dbReference>
<keyword evidence="4" id="KW-0560">Oxidoreductase</keyword>
<dbReference type="PANTHER" id="PTHR43400">
    <property type="entry name" value="FUMARATE REDUCTASE"/>
    <property type="match status" value="1"/>
</dbReference>
<dbReference type="Pfam" id="PF00890">
    <property type="entry name" value="FAD_binding_2"/>
    <property type="match status" value="1"/>
</dbReference>
<evidence type="ECO:0000313" key="7">
    <source>
        <dbReference type="Proteomes" id="UP001408356"/>
    </source>
</evidence>
<evidence type="ECO:0000256" key="3">
    <source>
        <dbReference type="ARBA" id="ARBA00022827"/>
    </source>
</evidence>